<protein>
    <recommendedName>
        <fullName evidence="3">DUF3348 domain-containing protein</fullName>
    </recommendedName>
</protein>
<name>A0ABV2JWI4_9GAMM</name>
<dbReference type="Proteomes" id="UP001549184">
    <property type="component" value="Unassembled WGS sequence"/>
</dbReference>
<organism evidence="1 2">
    <name type="scientific">Dyella japonica</name>
    <dbReference type="NCBI Taxonomy" id="231455"/>
    <lineage>
        <taxon>Bacteria</taxon>
        <taxon>Pseudomonadati</taxon>
        <taxon>Pseudomonadota</taxon>
        <taxon>Gammaproteobacteria</taxon>
        <taxon>Lysobacterales</taxon>
        <taxon>Rhodanobacteraceae</taxon>
        <taxon>Dyella</taxon>
    </lineage>
</organism>
<gene>
    <name evidence="1" type="ORF">ABIC75_002933</name>
</gene>
<comment type="caution">
    <text evidence="1">The sequence shown here is derived from an EMBL/GenBank/DDBJ whole genome shotgun (WGS) entry which is preliminary data.</text>
</comment>
<evidence type="ECO:0000313" key="2">
    <source>
        <dbReference type="Proteomes" id="UP001549184"/>
    </source>
</evidence>
<dbReference type="InterPro" id="IPR021783">
    <property type="entry name" value="DUF3348"/>
</dbReference>
<sequence>MLARLTDVDVAPSKQSLSDRLSHWLDWTHAVALSTALDGTHAPDGSAPRFGSAEEDECARTRSSLALSIAGDRAFTEESDARETGDYTLFRQRYLALQRKMLATTGHLRGRLRDMLAQKNAEMAQLAAVDAVMERALSPREQMLLASVPRVLEEHFERLRETERKTQADAQAEENAPAATPGAWLDVFRRDMQSVLLAELDVRFQPVEGLLAALRTS</sequence>
<evidence type="ECO:0000313" key="1">
    <source>
        <dbReference type="EMBL" id="MET3653197.1"/>
    </source>
</evidence>
<dbReference type="EMBL" id="JBEPMU010000004">
    <property type="protein sequence ID" value="MET3653197.1"/>
    <property type="molecule type" value="Genomic_DNA"/>
</dbReference>
<keyword evidence="2" id="KW-1185">Reference proteome</keyword>
<evidence type="ECO:0008006" key="3">
    <source>
        <dbReference type="Google" id="ProtNLM"/>
    </source>
</evidence>
<proteinExistence type="predicted"/>
<accession>A0ABV2JWI4</accession>
<reference evidence="1 2" key="1">
    <citation type="submission" date="2024-06" db="EMBL/GenBank/DDBJ databases">
        <title>Sorghum-associated microbial communities from plants grown in Nebraska, USA.</title>
        <authorList>
            <person name="Schachtman D."/>
        </authorList>
    </citation>
    <scope>NUCLEOTIDE SEQUENCE [LARGE SCALE GENOMIC DNA]</scope>
    <source>
        <strain evidence="1 2">1073</strain>
    </source>
</reference>
<dbReference type="Pfam" id="PF11828">
    <property type="entry name" value="DUF3348"/>
    <property type="match status" value="1"/>
</dbReference>